<dbReference type="EMBL" id="REFO01000010">
    <property type="protein sequence ID" value="RMA97786.1"/>
    <property type="molecule type" value="Genomic_DNA"/>
</dbReference>
<dbReference type="InterPro" id="IPR001469">
    <property type="entry name" value="ATP_synth_F1_dsu/esu"/>
</dbReference>
<dbReference type="InterPro" id="IPR020546">
    <property type="entry name" value="ATP_synth_F1_dsu/esu_N"/>
</dbReference>
<dbReference type="GO" id="GO:0046933">
    <property type="term" value="F:proton-transporting ATP synthase activity, rotational mechanism"/>
    <property type="evidence" value="ECO:0007669"/>
    <property type="project" value="UniProtKB-UniRule"/>
</dbReference>
<evidence type="ECO:0000256" key="10">
    <source>
        <dbReference type="RuleBase" id="RU003656"/>
    </source>
</evidence>
<evidence type="ECO:0000259" key="12">
    <source>
        <dbReference type="Pfam" id="PF02823"/>
    </source>
</evidence>
<dbReference type="GO" id="GO:0005524">
    <property type="term" value="F:ATP binding"/>
    <property type="evidence" value="ECO:0007669"/>
    <property type="project" value="UniProtKB-UniRule"/>
</dbReference>
<organism evidence="13 14">
    <name type="scientific">Hydrogenothermus marinus</name>
    <dbReference type="NCBI Taxonomy" id="133270"/>
    <lineage>
        <taxon>Bacteria</taxon>
        <taxon>Pseudomonadati</taxon>
        <taxon>Aquificota</taxon>
        <taxon>Aquificia</taxon>
        <taxon>Aquificales</taxon>
        <taxon>Hydrogenothermaceae</taxon>
        <taxon>Hydrogenothermus</taxon>
    </lineage>
</organism>
<dbReference type="NCBIfam" id="TIGR01216">
    <property type="entry name" value="ATP_synt_epsi"/>
    <property type="match status" value="1"/>
</dbReference>
<keyword evidence="9" id="KW-0375">Hydrogen ion transport</keyword>
<protein>
    <recommendedName>
        <fullName evidence="9">ATP synthase epsilon chain</fullName>
    </recommendedName>
    <alternativeName>
        <fullName evidence="9">ATP synthase F1 sector epsilon subunit</fullName>
    </alternativeName>
    <alternativeName>
        <fullName evidence="9">F-ATPase epsilon subunit</fullName>
    </alternativeName>
</protein>
<dbReference type="GO" id="GO:0005886">
    <property type="term" value="C:plasma membrane"/>
    <property type="evidence" value="ECO:0007669"/>
    <property type="project" value="UniProtKB-SubCell"/>
</dbReference>
<evidence type="ECO:0000256" key="7">
    <source>
        <dbReference type="ARBA" id="ARBA00023196"/>
    </source>
</evidence>
<reference evidence="13 14" key="1">
    <citation type="submission" date="2018-10" db="EMBL/GenBank/DDBJ databases">
        <title>Genomic Encyclopedia of Archaeal and Bacterial Type Strains, Phase II (KMG-II): from individual species to whole genera.</title>
        <authorList>
            <person name="Goeker M."/>
        </authorList>
    </citation>
    <scope>NUCLEOTIDE SEQUENCE [LARGE SCALE GENOMIC DNA]</scope>
    <source>
        <strain evidence="13 14">VM1</strain>
    </source>
</reference>
<keyword evidence="9" id="KW-1003">Cell membrane</keyword>
<accession>A0A3M0BMM2</accession>
<comment type="similarity">
    <text evidence="3 9 10">Belongs to the ATPase epsilon chain family.</text>
</comment>
<comment type="subunit">
    <text evidence="9 10">F-type ATPases have 2 components, CF(1) - the catalytic core - and CF(0) - the membrane proton channel. CF(1) has five subunits: alpha(3), beta(3), gamma(1), delta(1), epsilon(1). CF(0) has three main subunits: a, b and c.</text>
</comment>
<comment type="subcellular location">
    <subcellularLocation>
        <location evidence="9">Cell membrane</location>
        <topology evidence="9">Peripheral membrane protein</topology>
    </subcellularLocation>
    <subcellularLocation>
        <location evidence="2">Endomembrane system</location>
        <topology evidence="2">Peripheral membrane protein</topology>
    </subcellularLocation>
</comment>
<dbReference type="GO" id="GO:0012505">
    <property type="term" value="C:endomembrane system"/>
    <property type="evidence" value="ECO:0007669"/>
    <property type="project" value="UniProtKB-SubCell"/>
</dbReference>
<dbReference type="InterPro" id="IPR036771">
    <property type="entry name" value="ATPsynth_dsu/esu_N"/>
</dbReference>
<dbReference type="Proteomes" id="UP000280842">
    <property type="component" value="Unassembled WGS sequence"/>
</dbReference>
<evidence type="ECO:0000256" key="1">
    <source>
        <dbReference type="ARBA" id="ARBA00003543"/>
    </source>
</evidence>
<evidence type="ECO:0000256" key="4">
    <source>
        <dbReference type="ARBA" id="ARBA00022448"/>
    </source>
</evidence>
<name>A0A3M0BMM2_9AQUI</name>
<feature type="coiled-coil region" evidence="11">
    <location>
        <begin position="99"/>
        <end position="133"/>
    </location>
</feature>
<keyword evidence="14" id="KW-1185">Reference proteome</keyword>
<keyword evidence="7 9" id="KW-0139">CF(1)</keyword>
<dbReference type="OrthoDB" id="9804110at2"/>
<keyword evidence="5 9" id="KW-0406">Ion transport</keyword>
<dbReference type="AlphaFoldDB" id="A0A3M0BMM2"/>
<evidence type="ECO:0000256" key="3">
    <source>
        <dbReference type="ARBA" id="ARBA00005712"/>
    </source>
</evidence>
<evidence type="ECO:0000256" key="11">
    <source>
        <dbReference type="SAM" id="Coils"/>
    </source>
</evidence>
<dbReference type="SUPFAM" id="SSF51344">
    <property type="entry name" value="Epsilon subunit of F1F0-ATP synthase N-terminal domain"/>
    <property type="match status" value="1"/>
</dbReference>
<feature type="domain" description="ATP synthase F1 complex delta/epsilon subunit N-terminal" evidence="12">
    <location>
        <begin position="3"/>
        <end position="80"/>
    </location>
</feature>
<proteinExistence type="inferred from homology"/>
<dbReference type="RefSeq" id="WP_121922550.1">
    <property type="nucleotide sequence ID" value="NZ_REFO01000010.1"/>
</dbReference>
<evidence type="ECO:0000256" key="8">
    <source>
        <dbReference type="ARBA" id="ARBA00023310"/>
    </source>
</evidence>
<dbReference type="CDD" id="cd12152">
    <property type="entry name" value="F1-ATPase_delta"/>
    <property type="match status" value="1"/>
</dbReference>
<keyword evidence="11" id="KW-0175">Coiled coil</keyword>
<evidence type="ECO:0000256" key="2">
    <source>
        <dbReference type="ARBA" id="ARBA00004184"/>
    </source>
</evidence>
<keyword evidence="6 9" id="KW-0472">Membrane</keyword>
<dbReference type="Pfam" id="PF02823">
    <property type="entry name" value="ATP-synt_DE_N"/>
    <property type="match status" value="1"/>
</dbReference>
<dbReference type="GO" id="GO:0045259">
    <property type="term" value="C:proton-transporting ATP synthase complex"/>
    <property type="evidence" value="ECO:0007669"/>
    <property type="project" value="UniProtKB-KW"/>
</dbReference>
<dbReference type="Gene3D" id="2.60.15.10">
    <property type="entry name" value="F0F1 ATP synthase delta/epsilon subunit, N-terminal"/>
    <property type="match status" value="1"/>
</dbReference>
<dbReference type="PANTHER" id="PTHR13822">
    <property type="entry name" value="ATP SYNTHASE DELTA/EPSILON CHAIN"/>
    <property type="match status" value="1"/>
</dbReference>
<keyword evidence="4 9" id="KW-0813">Transport</keyword>
<dbReference type="HAMAP" id="MF_00530">
    <property type="entry name" value="ATP_synth_epsil_bac"/>
    <property type="match status" value="1"/>
</dbReference>
<comment type="function">
    <text evidence="1 9">Produces ATP from ADP in the presence of a proton gradient across the membrane.</text>
</comment>
<keyword evidence="8 9" id="KW-0066">ATP synthesis</keyword>
<comment type="caution">
    <text evidence="13">The sequence shown here is derived from an EMBL/GenBank/DDBJ whole genome shotgun (WGS) entry which is preliminary data.</text>
</comment>
<gene>
    <name evidence="9" type="primary">atpC</name>
    <name evidence="13" type="ORF">CLV39_0413</name>
</gene>
<evidence type="ECO:0000256" key="9">
    <source>
        <dbReference type="HAMAP-Rule" id="MF_00530"/>
    </source>
</evidence>
<evidence type="ECO:0000256" key="6">
    <source>
        <dbReference type="ARBA" id="ARBA00023136"/>
    </source>
</evidence>
<sequence length="138" mass="15677">MYKLEIVTPEGIVYSGEAYQTVVNTADGEIGILENHMLLLTNVIPGKIRIEKEGEEPIEYASTYGVIDVAGDKVIILAEEIYEIDKIDGVKETQLLEEAEAKLESEELSEEERERYEKQKFRAETLLRILEESKQKVG</sequence>
<dbReference type="PANTHER" id="PTHR13822:SF10">
    <property type="entry name" value="ATP SYNTHASE EPSILON CHAIN, CHLOROPLASTIC"/>
    <property type="match status" value="1"/>
</dbReference>
<evidence type="ECO:0000313" key="14">
    <source>
        <dbReference type="Proteomes" id="UP000280842"/>
    </source>
</evidence>
<evidence type="ECO:0000313" key="13">
    <source>
        <dbReference type="EMBL" id="RMA97786.1"/>
    </source>
</evidence>
<evidence type="ECO:0000256" key="5">
    <source>
        <dbReference type="ARBA" id="ARBA00023065"/>
    </source>
</evidence>